<keyword evidence="2 6" id="KW-0812">Transmembrane</keyword>
<dbReference type="GO" id="GO:0017004">
    <property type="term" value="P:cytochrome complex assembly"/>
    <property type="evidence" value="ECO:0007669"/>
    <property type="project" value="UniProtKB-KW"/>
</dbReference>
<dbReference type="InterPro" id="IPR023494">
    <property type="entry name" value="Cyt_c_bgen_Ccs1/CcsB/ResB"/>
</dbReference>
<feature type="transmembrane region" description="Helical" evidence="6">
    <location>
        <begin position="608"/>
        <end position="627"/>
    </location>
</feature>
<evidence type="ECO:0000256" key="5">
    <source>
        <dbReference type="ARBA" id="ARBA00023136"/>
    </source>
</evidence>
<evidence type="ECO:0000256" key="6">
    <source>
        <dbReference type="SAM" id="Phobius"/>
    </source>
</evidence>
<protein>
    <submittedName>
        <fullName evidence="8">Cytochrome c biogenesis protein</fullName>
    </submittedName>
</protein>
<feature type="transmembrane region" description="Helical" evidence="6">
    <location>
        <begin position="87"/>
        <end position="105"/>
    </location>
</feature>
<keyword evidence="4 6" id="KW-1133">Transmembrane helix</keyword>
<evidence type="ECO:0000313" key="9">
    <source>
        <dbReference type="Proteomes" id="UP000198305"/>
    </source>
</evidence>
<dbReference type="AlphaFoldDB" id="A0A238Z4Z3"/>
<dbReference type="Pfam" id="PF05140">
    <property type="entry name" value="ResB"/>
    <property type="match status" value="1"/>
</dbReference>
<feature type="transmembrane region" description="Helical" evidence="6">
    <location>
        <begin position="182"/>
        <end position="200"/>
    </location>
</feature>
<organism evidence="8 9">
    <name type="scientific">Methylobacillus rhizosphaerae</name>
    <dbReference type="NCBI Taxonomy" id="551994"/>
    <lineage>
        <taxon>Bacteria</taxon>
        <taxon>Pseudomonadati</taxon>
        <taxon>Pseudomonadota</taxon>
        <taxon>Betaproteobacteria</taxon>
        <taxon>Nitrosomonadales</taxon>
        <taxon>Methylophilaceae</taxon>
        <taxon>Methylobacillus</taxon>
    </lineage>
</organism>
<proteinExistence type="predicted"/>
<gene>
    <name evidence="8" type="ORF">SAMN05192560_1047</name>
</gene>
<dbReference type="InterPro" id="IPR007816">
    <property type="entry name" value="ResB-like_domain"/>
</dbReference>
<accession>A0A238Z4Z3</accession>
<evidence type="ECO:0000259" key="7">
    <source>
        <dbReference type="Pfam" id="PF05140"/>
    </source>
</evidence>
<keyword evidence="3" id="KW-0201">Cytochrome c-type biogenesis</keyword>
<feature type="domain" description="ResB-like" evidence="7">
    <location>
        <begin position="34"/>
        <end position="661"/>
    </location>
</feature>
<evidence type="ECO:0000256" key="1">
    <source>
        <dbReference type="ARBA" id="ARBA00004141"/>
    </source>
</evidence>
<dbReference type="PANTHER" id="PTHR31566">
    <property type="entry name" value="CYTOCHROME C BIOGENESIS PROTEIN CCS1, CHLOROPLASTIC"/>
    <property type="match status" value="1"/>
</dbReference>
<evidence type="ECO:0000256" key="2">
    <source>
        <dbReference type="ARBA" id="ARBA00022692"/>
    </source>
</evidence>
<evidence type="ECO:0000313" key="8">
    <source>
        <dbReference type="EMBL" id="SNR78360.1"/>
    </source>
</evidence>
<sequence length="676" mass="76509">MASVIATLQICEWSLVLKSESSTRRRLYELLSSMRFAVSVLVVLGIASVIGTVLKQNEPYTNYIVQFGQFWFEFFEFIGLYDVYHSGWFLIILVFLVLSTSLCIYRNTPLMLRELRAFRENAKEVSLRSFSHKYEYHTPYSVEETGSRLAQFLTAHGFRFKTVDQADGGSLFAAKAGSYQRLGYILTHAAIVVICIGGLMDGNLIFKAQELLGYKKIETRDIPERSVPPESRMSPANLSFRANMTLPEGAGANAAFMRIRDGYLVQDLPFSIALKAFRIEHYETGQPKSFESDIMIIDPEREDPVTATIKVNHPLIYKGIAIYQSDFGDGGSRLDFKVWNILGSHADTMPFTGSVFNKYDVSGGNTPLSVELSDFRLFNILNLSTDGKGKPRNVGPNVTFKVRDAEGQAREYVNYMHPLQLDGRQYFLSGMRSMQQDSYRYLRIPADENGEIEGYMQLRAAMFDRSLYPELVQRVSHLALSSHQEVKDETQQKFEASVMQLLQAFSQGGFGKVAEMIDAAVPQEQRAGAAQAYLKVVTTAAFQAYAMNRERAGLPPAENNEALQLFIEDSLHAMSDSFYYGAPLYLQLTGFDHRQSSGLQLTRSPGKVLVYSGSVLLVLGIFAMIYIRERRIWLLVKPENSRVLFAMSSSRKNRDFDIEFERMRGKLARLLENQQE</sequence>
<dbReference type="PANTHER" id="PTHR31566:SF0">
    <property type="entry name" value="CYTOCHROME C BIOGENESIS PROTEIN CCS1, CHLOROPLASTIC"/>
    <property type="match status" value="1"/>
</dbReference>
<feature type="transmembrane region" description="Helical" evidence="6">
    <location>
        <begin position="34"/>
        <end position="54"/>
    </location>
</feature>
<keyword evidence="9" id="KW-1185">Reference proteome</keyword>
<evidence type="ECO:0000256" key="3">
    <source>
        <dbReference type="ARBA" id="ARBA00022748"/>
    </source>
</evidence>
<reference evidence="9" key="1">
    <citation type="submission" date="2017-06" db="EMBL/GenBank/DDBJ databases">
        <authorList>
            <person name="Varghese N."/>
            <person name="Submissions S."/>
        </authorList>
    </citation>
    <scope>NUCLEOTIDE SEQUENCE [LARGE SCALE GENOMIC DNA]</scope>
    <source>
        <strain evidence="9">Ca-68</strain>
    </source>
</reference>
<dbReference type="EMBL" id="FZOA01000004">
    <property type="protein sequence ID" value="SNR78360.1"/>
    <property type="molecule type" value="Genomic_DNA"/>
</dbReference>
<evidence type="ECO:0000256" key="4">
    <source>
        <dbReference type="ARBA" id="ARBA00022989"/>
    </source>
</evidence>
<keyword evidence="5 6" id="KW-0472">Membrane</keyword>
<name>A0A238Z4Z3_9PROT</name>
<dbReference type="GO" id="GO:0016020">
    <property type="term" value="C:membrane"/>
    <property type="evidence" value="ECO:0007669"/>
    <property type="project" value="UniProtKB-SubCell"/>
</dbReference>
<comment type="subcellular location">
    <subcellularLocation>
        <location evidence="1">Membrane</location>
        <topology evidence="1">Multi-pass membrane protein</topology>
    </subcellularLocation>
</comment>
<dbReference type="Proteomes" id="UP000198305">
    <property type="component" value="Unassembled WGS sequence"/>
</dbReference>